<dbReference type="AlphaFoldDB" id="A0A9P5MU53"/>
<dbReference type="GO" id="GO:0005763">
    <property type="term" value="C:mitochondrial small ribosomal subunit"/>
    <property type="evidence" value="ECO:0007669"/>
    <property type="project" value="TreeGrafter"/>
</dbReference>
<evidence type="ECO:0000256" key="3">
    <source>
        <dbReference type="ARBA" id="ARBA00023274"/>
    </source>
</evidence>
<dbReference type="PANTHER" id="PTHR41237">
    <property type="entry name" value="37S RIBOSOMAL PROTEIN MRP21, MITOCHONDRIAL"/>
    <property type="match status" value="1"/>
</dbReference>
<evidence type="ECO:0008006" key="6">
    <source>
        <dbReference type="Google" id="ProtNLM"/>
    </source>
</evidence>
<dbReference type="InterPro" id="IPR001911">
    <property type="entry name" value="Ribosomal_bS21"/>
</dbReference>
<keyword evidence="5" id="KW-1185">Reference proteome</keyword>
<dbReference type="PROSITE" id="PS51257">
    <property type="entry name" value="PROKAR_LIPOPROTEIN"/>
    <property type="match status" value="1"/>
</dbReference>
<evidence type="ECO:0000256" key="1">
    <source>
        <dbReference type="ARBA" id="ARBA00006640"/>
    </source>
</evidence>
<reference evidence="4" key="1">
    <citation type="submission" date="2019-10" db="EMBL/GenBank/DDBJ databases">
        <authorList>
            <consortium name="DOE Joint Genome Institute"/>
            <person name="Kuo A."/>
            <person name="Miyauchi S."/>
            <person name="Kiss E."/>
            <person name="Drula E."/>
            <person name="Kohler A."/>
            <person name="Sanchez-Garcia M."/>
            <person name="Andreopoulos B."/>
            <person name="Barry K.W."/>
            <person name="Bonito G."/>
            <person name="Buee M."/>
            <person name="Carver A."/>
            <person name="Chen C."/>
            <person name="Cichocki N."/>
            <person name="Clum A."/>
            <person name="Culley D."/>
            <person name="Crous P.W."/>
            <person name="Fauchery L."/>
            <person name="Girlanda M."/>
            <person name="Hayes R."/>
            <person name="Keri Z."/>
            <person name="LaButti K."/>
            <person name="Lipzen A."/>
            <person name="Lombard V."/>
            <person name="Magnuson J."/>
            <person name="Maillard F."/>
            <person name="Morin E."/>
            <person name="Murat C."/>
            <person name="Nolan M."/>
            <person name="Ohm R."/>
            <person name="Pangilinan J."/>
            <person name="Pereira M."/>
            <person name="Perotto S."/>
            <person name="Peter M."/>
            <person name="Riley R."/>
            <person name="Sitrit Y."/>
            <person name="Stielow B."/>
            <person name="Szollosi G."/>
            <person name="Zifcakova L."/>
            <person name="Stursova M."/>
            <person name="Spatafora J.W."/>
            <person name="Tedersoo L."/>
            <person name="Vaario L.-M."/>
            <person name="Yamada A."/>
            <person name="Yan M."/>
            <person name="Wang P."/>
            <person name="Xu J."/>
            <person name="Bruns T."/>
            <person name="Baldrian P."/>
            <person name="Vilgalys R."/>
            <person name="Henrissat B."/>
            <person name="Grigoriev I.V."/>
            <person name="Hibbett D."/>
            <person name="Nagy L.G."/>
            <person name="Martin F.M."/>
        </authorList>
    </citation>
    <scope>NUCLEOTIDE SEQUENCE</scope>
    <source>
        <strain evidence="4">Prilba</strain>
    </source>
</reference>
<comment type="similarity">
    <text evidence="1">Belongs to the bacterial ribosomal protein bS21 family.</text>
</comment>
<accession>A0A9P5MU53</accession>
<sequence>MPVKTVLPSNPTTFSCISPGRSVEVKNGNVAEALGRLQYTLQRNRVQLELRLTARHEKKGYKRRRLSSERWRRRFAHEVRKKVQLVNKIRARGA</sequence>
<comment type="caution">
    <text evidence="4">The sequence shown here is derived from an EMBL/GenBank/DDBJ whole genome shotgun (WGS) entry which is preliminary data.</text>
</comment>
<dbReference type="Proteomes" id="UP000759537">
    <property type="component" value="Unassembled WGS sequence"/>
</dbReference>
<evidence type="ECO:0000313" key="4">
    <source>
        <dbReference type="EMBL" id="KAF8478700.1"/>
    </source>
</evidence>
<protein>
    <recommendedName>
        <fullName evidence="6">Ribosomal protein S21</fullName>
    </recommendedName>
</protein>
<dbReference type="PANTHER" id="PTHR41237:SF1">
    <property type="entry name" value="SMALL RIBOSOMAL SUBUNIT PROTEIN BS21M"/>
    <property type="match status" value="1"/>
</dbReference>
<evidence type="ECO:0000313" key="5">
    <source>
        <dbReference type="Proteomes" id="UP000759537"/>
    </source>
</evidence>
<dbReference type="EMBL" id="WHVB01000011">
    <property type="protein sequence ID" value="KAF8478700.1"/>
    <property type="molecule type" value="Genomic_DNA"/>
</dbReference>
<dbReference type="Pfam" id="PF01165">
    <property type="entry name" value="Ribosomal_S21"/>
    <property type="match status" value="1"/>
</dbReference>
<dbReference type="GO" id="GO:0070124">
    <property type="term" value="P:mitochondrial translational initiation"/>
    <property type="evidence" value="ECO:0007669"/>
    <property type="project" value="TreeGrafter"/>
</dbReference>
<gene>
    <name evidence="4" type="ORF">DFH94DRAFT_633120</name>
</gene>
<dbReference type="GO" id="GO:0003735">
    <property type="term" value="F:structural constituent of ribosome"/>
    <property type="evidence" value="ECO:0007669"/>
    <property type="project" value="InterPro"/>
</dbReference>
<reference evidence="4" key="2">
    <citation type="journal article" date="2020" name="Nat. Commun.">
        <title>Large-scale genome sequencing of mycorrhizal fungi provides insights into the early evolution of symbiotic traits.</title>
        <authorList>
            <person name="Miyauchi S."/>
            <person name="Kiss E."/>
            <person name="Kuo A."/>
            <person name="Drula E."/>
            <person name="Kohler A."/>
            <person name="Sanchez-Garcia M."/>
            <person name="Morin E."/>
            <person name="Andreopoulos B."/>
            <person name="Barry K.W."/>
            <person name="Bonito G."/>
            <person name="Buee M."/>
            <person name="Carver A."/>
            <person name="Chen C."/>
            <person name="Cichocki N."/>
            <person name="Clum A."/>
            <person name="Culley D."/>
            <person name="Crous P.W."/>
            <person name="Fauchery L."/>
            <person name="Girlanda M."/>
            <person name="Hayes R.D."/>
            <person name="Keri Z."/>
            <person name="LaButti K."/>
            <person name="Lipzen A."/>
            <person name="Lombard V."/>
            <person name="Magnuson J."/>
            <person name="Maillard F."/>
            <person name="Murat C."/>
            <person name="Nolan M."/>
            <person name="Ohm R.A."/>
            <person name="Pangilinan J."/>
            <person name="Pereira M.F."/>
            <person name="Perotto S."/>
            <person name="Peter M."/>
            <person name="Pfister S."/>
            <person name="Riley R."/>
            <person name="Sitrit Y."/>
            <person name="Stielow J.B."/>
            <person name="Szollosi G."/>
            <person name="Zifcakova L."/>
            <person name="Stursova M."/>
            <person name="Spatafora J.W."/>
            <person name="Tedersoo L."/>
            <person name="Vaario L.M."/>
            <person name="Yamada A."/>
            <person name="Yan M."/>
            <person name="Wang P."/>
            <person name="Xu J."/>
            <person name="Bruns T."/>
            <person name="Baldrian P."/>
            <person name="Vilgalys R."/>
            <person name="Dunand C."/>
            <person name="Henrissat B."/>
            <person name="Grigoriev I.V."/>
            <person name="Hibbett D."/>
            <person name="Nagy L.G."/>
            <person name="Martin F.M."/>
        </authorList>
    </citation>
    <scope>NUCLEOTIDE SEQUENCE</scope>
    <source>
        <strain evidence="4">Prilba</strain>
    </source>
</reference>
<keyword evidence="3" id="KW-0687">Ribonucleoprotein</keyword>
<proteinExistence type="inferred from homology"/>
<evidence type="ECO:0000256" key="2">
    <source>
        <dbReference type="ARBA" id="ARBA00022980"/>
    </source>
</evidence>
<keyword evidence="2" id="KW-0689">Ribosomal protein</keyword>
<dbReference type="InterPro" id="IPR052837">
    <property type="entry name" value="Mitoribosomal_bS21"/>
</dbReference>
<name>A0A9P5MU53_9AGAM</name>
<organism evidence="4 5">
    <name type="scientific">Russula ochroleuca</name>
    <dbReference type="NCBI Taxonomy" id="152965"/>
    <lineage>
        <taxon>Eukaryota</taxon>
        <taxon>Fungi</taxon>
        <taxon>Dikarya</taxon>
        <taxon>Basidiomycota</taxon>
        <taxon>Agaricomycotina</taxon>
        <taxon>Agaricomycetes</taxon>
        <taxon>Russulales</taxon>
        <taxon>Russulaceae</taxon>
        <taxon>Russula</taxon>
    </lineage>
</organism>
<dbReference type="OrthoDB" id="2501249at2759"/>